<accession>A0A2S2R0Q7</accession>
<proteinExistence type="predicted"/>
<dbReference type="EMBL" id="GGMS01014301">
    <property type="protein sequence ID" value="MBY83504.1"/>
    <property type="molecule type" value="Transcribed_RNA"/>
</dbReference>
<protein>
    <submittedName>
        <fullName evidence="1">Uncharacterized protein</fullName>
    </submittedName>
</protein>
<reference evidence="1" key="1">
    <citation type="submission" date="2018-04" db="EMBL/GenBank/DDBJ databases">
        <title>Transcriptome assembly of Sipha flava.</title>
        <authorList>
            <person name="Scully E.D."/>
            <person name="Geib S.M."/>
            <person name="Palmer N.A."/>
            <person name="Koch K."/>
            <person name="Bradshaw J."/>
            <person name="Heng-Moss T."/>
            <person name="Sarath G."/>
        </authorList>
    </citation>
    <scope>NUCLEOTIDE SEQUENCE</scope>
</reference>
<name>A0A2S2R0Q7_9HEMI</name>
<sequence>MFSQSGIILPLNLTQASAHKGPSKYEPNIFLHCAQFLMHMPTSAMSATADPITISTSAKTTVFFESFIVSRNIVLFRAEAELSSRCWNVRVRCTDENGNGTVGFIPIVSVALPIVARKRRGLAGRGLPVARVPR</sequence>
<evidence type="ECO:0000313" key="1">
    <source>
        <dbReference type="EMBL" id="MBY83504.1"/>
    </source>
</evidence>
<gene>
    <name evidence="1" type="ORF">g.124020</name>
</gene>
<dbReference type="AlphaFoldDB" id="A0A2S2R0Q7"/>
<organism evidence="1">
    <name type="scientific">Sipha flava</name>
    <name type="common">yellow sugarcane aphid</name>
    <dbReference type="NCBI Taxonomy" id="143950"/>
    <lineage>
        <taxon>Eukaryota</taxon>
        <taxon>Metazoa</taxon>
        <taxon>Ecdysozoa</taxon>
        <taxon>Arthropoda</taxon>
        <taxon>Hexapoda</taxon>
        <taxon>Insecta</taxon>
        <taxon>Pterygota</taxon>
        <taxon>Neoptera</taxon>
        <taxon>Paraneoptera</taxon>
        <taxon>Hemiptera</taxon>
        <taxon>Sternorrhyncha</taxon>
        <taxon>Aphidomorpha</taxon>
        <taxon>Aphidoidea</taxon>
        <taxon>Aphididae</taxon>
        <taxon>Sipha</taxon>
    </lineage>
</organism>